<evidence type="ECO:0000313" key="3">
    <source>
        <dbReference type="Proteomes" id="UP000004994"/>
    </source>
</evidence>
<sequence length="102" mass="11762">MTNSPKKKIKGQLMLVLMFKNLPFLKIGFSKENVPFLTLLYSSVSMFLAPFTLYLLVLHPWVPNIIHPWKTRIYQLKKVLVNPSLQAIVHPRESSLPSMILS</sequence>
<organism evidence="2">
    <name type="scientific">Solanum lycopersicum</name>
    <name type="common">Tomato</name>
    <name type="synonym">Lycopersicon esculentum</name>
    <dbReference type="NCBI Taxonomy" id="4081"/>
    <lineage>
        <taxon>Eukaryota</taxon>
        <taxon>Viridiplantae</taxon>
        <taxon>Streptophyta</taxon>
        <taxon>Embryophyta</taxon>
        <taxon>Tracheophyta</taxon>
        <taxon>Spermatophyta</taxon>
        <taxon>Magnoliopsida</taxon>
        <taxon>eudicotyledons</taxon>
        <taxon>Gunneridae</taxon>
        <taxon>Pentapetalae</taxon>
        <taxon>asterids</taxon>
        <taxon>lamiids</taxon>
        <taxon>Solanales</taxon>
        <taxon>Solanaceae</taxon>
        <taxon>Solanoideae</taxon>
        <taxon>Solaneae</taxon>
        <taxon>Solanum</taxon>
        <taxon>Solanum subgen. Lycopersicon</taxon>
    </lineage>
</organism>
<keyword evidence="1" id="KW-0812">Transmembrane</keyword>
<dbReference type="InParanoid" id="A0A3Q7H675"/>
<name>A0A3Q7H675_SOLLC</name>
<accession>A0A3Q7H675</accession>
<protein>
    <submittedName>
        <fullName evidence="2">Uncharacterized protein</fullName>
    </submittedName>
</protein>
<dbReference type="EnsemblPlants" id="Solyc07g017935.1.1">
    <property type="protein sequence ID" value="Solyc07g017935.1.1"/>
    <property type="gene ID" value="Solyc07g017935.1"/>
</dbReference>
<dbReference type="AlphaFoldDB" id="A0A3Q7H675"/>
<reference evidence="2" key="2">
    <citation type="submission" date="2019-01" db="UniProtKB">
        <authorList>
            <consortium name="EnsemblPlants"/>
        </authorList>
    </citation>
    <scope>IDENTIFICATION</scope>
    <source>
        <strain evidence="2">cv. Heinz 1706</strain>
    </source>
</reference>
<keyword evidence="3" id="KW-1185">Reference proteome</keyword>
<dbReference type="Gramene" id="Solyc07g017935.1.1">
    <property type="protein sequence ID" value="Solyc07g017935.1.1"/>
    <property type="gene ID" value="Solyc07g017935.1"/>
</dbReference>
<evidence type="ECO:0000313" key="2">
    <source>
        <dbReference type="EnsemblPlants" id="Solyc07g017935.1.1"/>
    </source>
</evidence>
<feature type="transmembrane region" description="Helical" evidence="1">
    <location>
        <begin position="41"/>
        <end position="62"/>
    </location>
</feature>
<keyword evidence="1" id="KW-0472">Membrane</keyword>
<keyword evidence="1" id="KW-1133">Transmembrane helix</keyword>
<evidence type="ECO:0000256" key="1">
    <source>
        <dbReference type="SAM" id="Phobius"/>
    </source>
</evidence>
<reference evidence="2" key="1">
    <citation type="journal article" date="2012" name="Nature">
        <title>The tomato genome sequence provides insights into fleshy fruit evolution.</title>
        <authorList>
            <consortium name="Tomato Genome Consortium"/>
        </authorList>
    </citation>
    <scope>NUCLEOTIDE SEQUENCE [LARGE SCALE GENOMIC DNA]</scope>
    <source>
        <strain evidence="2">cv. Heinz 1706</strain>
    </source>
</reference>
<proteinExistence type="predicted"/>
<dbReference type="Proteomes" id="UP000004994">
    <property type="component" value="Chromosome 7"/>
</dbReference>